<dbReference type="AlphaFoldDB" id="A0A6A5TYD8"/>
<reference evidence="1" key="1">
    <citation type="journal article" date="2020" name="Stud. Mycol.">
        <title>101 Dothideomycetes genomes: a test case for predicting lifestyles and emergence of pathogens.</title>
        <authorList>
            <person name="Haridas S."/>
            <person name="Albert R."/>
            <person name="Binder M."/>
            <person name="Bloem J."/>
            <person name="Labutti K."/>
            <person name="Salamov A."/>
            <person name="Andreopoulos B."/>
            <person name="Baker S."/>
            <person name="Barry K."/>
            <person name="Bills G."/>
            <person name="Bluhm B."/>
            <person name="Cannon C."/>
            <person name="Castanera R."/>
            <person name="Culley D."/>
            <person name="Daum C."/>
            <person name="Ezra D."/>
            <person name="Gonzalez J."/>
            <person name="Henrissat B."/>
            <person name="Kuo A."/>
            <person name="Liang C."/>
            <person name="Lipzen A."/>
            <person name="Lutzoni F."/>
            <person name="Magnuson J."/>
            <person name="Mondo S."/>
            <person name="Nolan M."/>
            <person name="Ohm R."/>
            <person name="Pangilinan J."/>
            <person name="Park H.-J."/>
            <person name="Ramirez L."/>
            <person name="Alfaro M."/>
            <person name="Sun H."/>
            <person name="Tritt A."/>
            <person name="Yoshinaga Y."/>
            <person name="Zwiers L.-H."/>
            <person name="Turgeon B."/>
            <person name="Goodwin S."/>
            <person name="Spatafora J."/>
            <person name="Crous P."/>
            <person name="Grigoriev I."/>
        </authorList>
    </citation>
    <scope>NUCLEOTIDE SEQUENCE</scope>
    <source>
        <strain evidence="1">CBS 675.92</strain>
    </source>
</reference>
<dbReference type="EMBL" id="ML976989">
    <property type="protein sequence ID" value="KAF1957651.1"/>
    <property type="molecule type" value="Genomic_DNA"/>
</dbReference>
<gene>
    <name evidence="1" type="ORF">CC80DRAFT_411143</name>
</gene>
<keyword evidence="1" id="KW-0808">Transferase</keyword>
<keyword evidence="2" id="KW-1185">Reference proteome</keyword>
<dbReference type="PANTHER" id="PTHR11183">
    <property type="entry name" value="GLYCOGENIN SUBFAMILY MEMBER"/>
    <property type="match status" value="1"/>
</dbReference>
<evidence type="ECO:0000313" key="1">
    <source>
        <dbReference type="EMBL" id="KAF1957651.1"/>
    </source>
</evidence>
<name>A0A6A5TYD8_9PLEO</name>
<dbReference type="OrthoDB" id="2014201at2759"/>
<evidence type="ECO:0000313" key="2">
    <source>
        <dbReference type="Proteomes" id="UP000800035"/>
    </source>
</evidence>
<dbReference type="GO" id="GO:0016740">
    <property type="term" value="F:transferase activity"/>
    <property type="evidence" value="ECO:0007669"/>
    <property type="project" value="UniProtKB-KW"/>
</dbReference>
<proteinExistence type="predicted"/>
<dbReference type="Gene3D" id="3.90.550.10">
    <property type="entry name" value="Spore Coat Polysaccharide Biosynthesis Protein SpsA, Chain A"/>
    <property type="match status" value="1"/>
</dbReference>
<accession>A0A6A5TYD8</accession>
<sequence length="350" mass="39939">MNSPTAIRTVLPVPTSLASVTTPASNGSLRLPAIPEVASELRPLLTSSNHGQDTIEWSKFAYVQYVTDASYLCNSLMMLESLRRLGTKADLVMLYPQDWEIADFQESAQSPEGAQLAQARDEYGVNLVPIEVQSYDRGDSTWQDSYTKLLLFNQTQYKRVIHLDSDGSLFKTMDELFFLPSATCAMARGYWLDPIQLTTVVVVAEPSTAEFARIQNFTTTHEDSGFDMDIIDKIYNTSALIIPHRRYMLLTGEFRWTEHANYLGNEYEVWNATKELAETRYVHWSEWPLPKPWVRPNEMLLETHQPKCKSVEGEGVDCRDRDAYLWLRGDFTRRRLVSFLGRDCMSGGFG</sequence>
<dbReference type="Proteomes" id="UP000800035">
    <property type="component" value="Unassembled WGS sequence"/>
</dbReference>
<protein>
    <submittedName>
        <fullName evidence="1">Nucleotide-diphospho-sugar transferase</fullName>
    </submittedName>
</protein>
<dbReference type="InterPro" id="IPR050587">
    <property type="entry name" value="GNT1/Glycosyltrans_8"/>
</dbReference>
<dbReference type="SUPFAM" id="SSF53448">
    <property type="entry name" value="Nucleotide-diphospho-sugar transferases"/>
    <property type="match status" value="1"/>
</dbReference>
<dbReference type="InterPro" id="IPR029044">
    <property type="entry name" value="Nucleotide-diphossugar_trans"/>
</dbReference>
<organism evidence="1 2">
    <name type="scientific">Byssothecium circinans</name>
    <dbReference type="NCBI Taxonomy" id="147558"/>
    <lineage>
        <taxon>Eukaryota</taxon>
        <taxon>Fungi</taxon>
        <taxon>Dikarya</taxon>
        <taxon>Ascomycota</taxon>
        <taxon>Pezizomycotina</taxon>
        <taxon>Dothideomycetes</taxon>
        <taxon>Pleosporomycetidae</taxon>
        <taxon>Pleosporales</taxon>
        <taxon>Massarineae</taxon>
        <taxon>Massarinaceae</taxon>
        <taxon>Byssothecium</taxon>
    </lineage>
</organism>